<dbReference type="AlphaFoldDB" id="A0AAD6NM82"/>
<keyword evidence="2" id="KW-0472">Membrane</keyword>
<feature type="transmembrane region" description="Helical" evidence="2">
    <location>
        <begin position="180"/>
        <end position="201"/>
    </location>
</feature>
<accession>A0AAD6NM82</accession>
<dbReference type="Proteomes" id="UP001221413">
    <property type="component" value="Unassembled WGS sequence"/>
</dbReference>
<keyword evidence="4" id="KW-1185">Reference proteome</keyword>
<reference evidence="3" key="1">
    <citation type="submission" date="2023-01" db="EMBL/GenBank/DDBJ databases">
        <title>The chitinases involved in constricting ring structure development in the nematode-trapping fungus Drechslerella dactyloides.</title>
        <authorList>
            <person name="Wang R."/>
            <person name="Zhang L."/>
            <person name="Tang P."/>
            <person name="Li S."/>
            <person name="Liang L."/>
        </authorList>
    </citation>
    <scope>NUCLEOTIDE SEQUENCE</scope>
    <source>
        <strain evidence="3">YMF1.00031</strain>
    </source>
</reference>
<evidence type="ECO:0000256" key="2">
    <source>
        <dbReference type="SAM" id="Phobius"/>
    </source>
</evidence>
<name>A0AAD6NM82_DREDA</name>
<keyword evidence="2" id="KW-1133">Transmembrane helix</keyword>
<comment type="caution">
    <text evidence="3">The sequence shown here is derived from an EMBL/GenBank/DDBJ whole genome shotgun (WGS) entry which is preliminary data.</text>
</comment>
<keyword evidence="2" id="KW-0812">Transmembrane</keyword>
<evidence type="ECO:0000313" key="3">
    <source>
        <dbReference type="EMBL" id="KAJ6263035.1"/>
    </source>
</evidence>
<organism evidence="3 4">
    <name type="scientific">Drechslerella dactyloides</name>
    <name type="common">Nematode-trapping fungus</name>
    <name type="synonym">Arthrobotrys dactyloides</name>
    <dbReference type="NCBI Taxonomy" id="74499"/>
    <lineage>
        <taxon>Eukaryota</taxon>
        <taxon>Fungi</taxon>
        <taxon>Dikarya</taxon>
        <taxon>Ascomycota</taxon>
        <taxon>Pezizomycotina</taxon>
        <taxon>Orbiliomycetes</taxon>
        <taxon>Orbiliales</taxon>
        <taxon>Orbiliaceae</taxon>
        <taxon>Drechslerella</taxon>
    </lineage>
</organism>
<protein>
    <submittedName>
        <fullName evidence="3">Uncharacterized protein</fullName>
    </submittedName>
</protein>
<feature type="region of interest" description="Disordered" evidence="1">
    <location>
        <begin position="141"/>
        <end position="165"/>
    </location>
</feature>
<gene>
    <name evidence="3" type="ORF">Dda_1594</name>
</gene>
<feature type="region of interest" description="Disordered" evidence="1">
    <location>
        <begin position="98"/>
        <end position="127"/>
    </location>
</feature>
<evidence type="ECO:0000313" key="4">
    <source>
        <dbReference type="Proteomes" id="UP001221413"/>
    </source>
</evidence>
<feature type="region of interest" description="Disordered" evidence="1">
    <location>
        <begin position="235"/>
        <end position="279"/>
    </location>
</feature>
<proteinExistence type="predicted"/>
<evidence type="ECO:0000256" key="1">
    <source>
        <dbReference type="SAM" id="MobiDB-lite"/>
    </source>
</evidence>
<sequence length="433" mass="45656">MAAPQAVTVTTGGRVVILVPHVKTQKVLGPIETPSPPAISATSKATSAHKTAITSATSTSTSIVSTKYSTQVPTTFITSHRSTTGHGAIIVTKVVTSTAPSPTPAATSISETLTSGTSTSETSTSETRVVAFTRPAETPPANVPFPVGPLLTSESASPLETGGVHTPEQQFNGLAATPGVIIGTFAAIIGVGILCILCCWFRHKRMERKMALAARAHRRQARRAAAAAANARNQINSPVWFDPRDKGSPTELKQLPSESARSGTGGGAASASTPAADNENNHVLAPAENVTRLSVLSEVEDTHRDLDRDILRTGDIHRESGGYRHDGADISYAYEDEDLEAGYIVAEAGFENIDENSIGLAITDMDPEPEERPQGIPLSVFMEDPDAFDDQIEHANWDLEKGGGSGPVAGVHSGGFYELEGTSERHHSFIHAR</sequence>
<dbReference type="EMBL" id="JAQGDS010000002">
    <property type="protein sequence ID" value="KAJ6263035.1"/>
    <property type="molecule type" value="Genomic_DNA"/>
</dbReference>